<dbReference type="SUPFAM" id="SSF46785">
    <property type="entry name" value="Winged helix' DNA-binding domain"/>
    <property type="match status" value="1"/>
</dbReference>
<dbReference type="PIRSF" id="PIRSF005485">
    <property type="entry name" value="HrcA"/>
    <property type="match status" value="1"/>
</dbReference>
<evidence type="ECO:0000313" key="8">
    <source>
        <dbReference type="Proteomes" id="UP001257914"/>
    </source>
</evidence>
<keyword evidence="8" id="KW-1185">Reference proteome</keyword>
<name>A0ABU3R3B1_9GAMM</name>
<dbReference type="EMBL" id="JAWCUA010000010">
    <property type="protein sequence ID" value="MDU0114182.1"/>
    <property type="molecule type" value="Genomic_DNA"/>
</dbReference>
<dbReference type="PANTHER" id="PTHR34824">
    <property type="entry name" value="HEAT-INDUCIBLE TRANSCRIPTION REPRESSOR HRCA"/>
    <property type="match status" value="1"/>
</dbReference>
<dbReference type="PANTHER" id="PTHR34824:SF1">
    <property type="entry name" value="HEAT-INDUCIBLE TRANSCRIPTION REPRESSOR HRCA"/>
    <property type="match status" value="1"/>
</dbReference>
<evidence type="ECO:0000256" key="3">
    <source>
        <dbReference type="ARBA" id="ARBA00023016"/>
    </source>
</evidence>
<evidence type="ECO:0000256" key="4">
    <source>
        <dbReference type="ARBA" id="ARBA00023163"/>
    </source>
</evidence>
<keyword evidence="2 5" id="KW-0805">Transcription regulation</keyword>
<dbReference type="Pfam" id="PF01628">
    <property type="entry name" value="HrcA"/>
    <property type="match status" value="1"/>
</dbReference>
<comment type="function">
    <text evidence="5">Negative regulator of class I heat shock genes (grpE-dnaK-dnaJ and groELS operons). Prevents heat-shock induction of these operons.</text>
</comment>
<dbReference type="Proteomes" id="UP001257914">
    <property type="component" value="Unassembled WGS sequence"/>
</dbReference>
<dbReference type="Gene3D" id="3.30.450.40">
    <property type="match status" value="1"/>
</dbReference>
<dbReference type="InterPro" id="IPR036390">
    <property type="entry name" value="WH_DNA-bd_sf"/>
</dbReference>
<dbReference type="RefSeq" id="WP_315947787.1">
    <property type="nucleotide sequence ID" value="NZ_JAWCUA010000010.1"/>
</dbReference>
<evidence type="ECO:0000259" key="6">
    <source>
        <dbReference type="Pfam" id="PF01628"/>
    </source>
</evidence>
<dbReference type="InterPro" id="IPR023120">
    <property type="entry name" value="WHTH_transcript_rep_HrcA_IDD"/>
</dbReference>
<gene>
    <name evidence="5 7" type="primary">hrcA</name>
    <name evidence="7" type="ORF">RT723_14500</name>
</gene>
<dbReference type="InterPro" id="IPR036388">
    <property type="entry name" value="WH-like_DNA-bd_sf"/>
</dbReference>
<evidence type="ECO:0000256" key="2">
    <source>
        <dbReference type="ARBA" id="ARBA00023015"/>
    </source>
</evidence>
<dbReference type="InterPro" id="IPR021153">
    <property type="entry name" value="HrcA_C"/>
</dbReference>
<protein>
    <recommendedName>
        <fullName evidence="5">Heat-inducible transcription repressor HrcA</fullName>
    </recommendedName>
</protein>
<dbReference type="SUPFAM" id="SSF55781">
    <property type="entry name" value="GAF domain-like"/>
    <property type="match status" value="1"/>
</dbReference>
<dbReference type="InterPro" id="IPR002571">
    <property type="entry name" value="HrcA"/>
</dbReference>
<evidence type="ECO:0000256" key="5">
    <source>
        <dbReference type="HAMAP-Rule" id="MF_00081"/>
    </source>
</evidence>
<comment type="similarity">
    <text evidence="5">Belongs to the HrcA family.</text>
</comment>
<dbReference type="InterPro" id="IPR029016">
    <property type="entry name" value="GAF-like_dom_sf"/>
</dbReference>
<reference evidence="7 8" key="1">
    <citation type="submission" date="2023-10" db="EMBL/GenBank/DDBJ databases">
        <title>Psychrosphaera aquimaarina strain SW33 isolated from seawater.</title>
        <authorList>
            <person name="Bayburt H."/>
            <person name="Kim J.M."/>
            <person name="Choi B.J."/>
            <person name="Jeon C.O."/>
        </authorList>
    </citation>
    <scope>NUCLEOTIDE SEQUENCE [LARGE SCALE GENOMIC DNA]</scope>
    <source>
        <strain evidence="7 8">KCTC 52743</strain>
    </source>
</reference>
<dbReference type="NCBIfam" id="TIGR00331">
    <property type="entry name" value="hrcA"/>
    <property type="match status" value="1"/>
</dbReference>
<proteinExistence type="inferred from homology"/>
<comment type="caution">
    <text evidence="7">The sequence shown here is derived from an EMBL/GenBank/DDBJ whole genome shotgun (WGS) entry which is preliminary data.</text>
</comment>
<dbReference type="HAMAP" id="MF_00081">
    <property type="entry name" value="HrcA"/>
    <property type="match status" value="1"/>
</dbReference>
<evidence type="ECO:0000256" key="1">
    <source>
        <dbReference type="ARBA" id="ARBA00022491"/>
    </source>
</evidence>
<dbReference type="Gene3D" id="1.10.10.10">
    <property type="entry name" value="Winged helix-like DNA-binding domain superfamily/Winged helix DNA-binding domain"/>
    <property type="match status" value="1"/>
</dbReference>
<organism evidence="7 8">
    <name type="scientific">Psychrosphaera aquimarina</name>
    <dbReference type="NCBI Taxonomy" id="2044854"/>
    <lineage>
        <taxon>Bacteria</taxon>
        <taxon>Pseudomonadati</taxon>
        <taxon>Pseudomonadota</taxon>
        <taxon>Gammaproteobacteria</taxon>
        <taxon>Alteromonadales</taxon>
        <taxon>Pseudoalteromonadaceae</taxon>
        <taxon>Psychrosphaera</taxon>
    </lineage>
</organism>
<feature type="domain" description="Heat-inducible transcription repressor HrcA C-terminal" evidence="6">
    <location>
        <begin position="112"/>
        <end position="302"/>
    </location>
</feature>
<keyword evidence="3 5" id="KW-0346">Stress response</keyword>
<keyword evidence="4 5" id="KW-0804">Transcription</keyword>
<accession>A0ABU3R3B1</accession>
<sequence>MNQKNITNTRCEIILNLVIKNYLKCGSPISSKAISSLDEISASSATIRNEMVALEKQGLIFSPHTSAGRIPSREGLRHYVDHLLANIQCKPNMLQKLSSSLGYSSNPEIICAKASKLLADMTRLTGLVVMPQSNDVVIRQLELVRLADRRLLCVLIDEHDQVQNRVVELAQPVSEPVLQQTVQLLNIALAGFTMAEGAERLPYLIKQMDVAVFELVKQTLFGDTLVANELLVYSSGETRLLNNEISNDTDTLRKLLKSFEDVSALNGIFTQSKNNNGVSVFIGEEIGVELFPIAVLLLSRYSKIIGLLVIFQWSVQ</sequence>
<dbReference type="Gene3D" id="3.30.390.60">
    <property type="entry name" value="Heat-inducible transcription repressor hrca homolog, domain 3"/>
    <property type="match status" value="1"/>
</dbReference>
<evidence type="ECO:0000313" key="7">
    <source>
        <dbReference type="EMBL" id="MDU0114182.1"/>
    </source>
</evidence>
<keyword evidence="1 5" id="KW-0678">Repressor</keyword>